<gene>
    <name evidence="2" type="ORF">CLV28_3021</name>
</gene>
<keyword evidence="1" id="KW-0812">Transmembrane</keyword>
<evidence type="ECO:0000313" key="2">
    <source>
        <dbReference type="EMBL" id="PJJ68605.1"/>
    </source>
</evidence>
<keyword evidence="3" id="KW-1185">Reference proteome</keyword>
<keyword evidence="1" id="KW-1133">Transmembrane helix</keyword>
<name>A0A2M9CC27_9CELL</name>
<evidence type="ECO:0000256" key="1">
    <source>
        <dbReference type="SAM" id="Phobius"/>
    </source>
</evidence>
<feature type="transmembrane region" description="Helical" evidence="1">
    <location>
        <begin position="112"/>
        <end position="132"/>
    </location>
</feature>
<dbReference type="InterPro" id="IPR009732">
    <property type="entry name" value="DUF1304"/>
</dbReference>
<dbReference type="AlphaFoldDB" id="A0A2M9CC27"/>
<feature type="transmembrane region" description="Helical" evidence="1">
    <location>
        <begin position="6"/>
        <end position="30"/>
    </location>
</feature>
<feature type="transmembrane region" description="Helical" evidence="1">
    <location>
        <begin position="60"/>
        <end position="77"/>
    </location>
</feature>
<sequence length="133" mass="13696">MFDHLSVAATVLVVLAGLLHVAIFTLESVLWRRPDVHRRFGVGTPDEAEVLRPMAFNQGFYNLFLALGALVGVLLATSDDAAAAGAGVGMALLAVGSMLAAALVLVLSNPRLARAALTQGLLPLGAVVLIVVG</sequence>
<dbReference type="EMBL" id="PGFE01000007">
    <property type="protein sequence ID" value="PJJ68605.1"/>
    <property type="molecule type" value="Genomic_DNA"/>
</dbReference>
<comment type="caution">
    <text evidence="2">The sequence shown here is derived from an EMBL/GenBank/DDBJ whole genome shotgun (WGS) entry which is preliminary data.</text>
</comment>
<dbReference type="OrthoDB" id="9803832at2"/>
<feature type="transmembrane region" description="Helical" evidence="1">
    <location>
        <begin position="83"/>
        <end position="105"/>
    </location>
</feature>
<keyword evidence="1" id="KW-0472">Membrane</keyword>
<dbReference type="Pfam" id="PF06993">
    <property type="entry name" value="DUF1304"/>
    <property type="match status" value="1"/>
</dbReference>
<evidence type="ECO:0000313" key="3">
    <source>
        <dbReference type="Proteomes" id="UP000231693"/>
    </source>
</evidence>
<dbReference type="Proteomes" id="UP000231693">
    <property type="component" value="Unassembled WGS sequence"/>
</dbReference>
<protein>
    <submittedName>
        <fullName evidence="2">Putative membrane protein</fullName>
    </submittedName>
</protein>
<reference evidence="2 3" key="1">
    <citation type="submission" date="2017-11" db="EMBL/GenBank/DDBJ databases">
        <title>Genomic Encyclopedia of Archaeal and Bacterial Type Strains, Phase II (KMG-II): From Individual Species to Whole Genera.</title>
        <authorList>
            <person name="Goeker M."/>
        </authorList>
    </citation>
    <scope>NUCLEOTIDE SEQUENCE [LARGE SCALE GENOMIC DNA]</scope>
    <source>
        <strain evidence="2 3">DSM 25478</strain>
    </source>
</reference>
<dbReference type="RefSeq" id="WP_100424163.1">
    <property type="nucleotide sequence ID" value="NZ_BOOX01000011.1"/>
</dbReference>
<accession>A0A2M9CC27</accession>
<organism evidence="2 3">
    <name type="scientific">Sediminihabitans luteus</name>
    <dbReference type="NCBI Taxonomy" id="1138585"/>
    <lineage>
        <taxon>Bacteria</taxon>
        <taxon>Bacillati</taxon>
        <taxon>Actinomycetota</taxon>
        <taxon>Actinomycetes</taxon>
        <taxon>Micrococcales</taxon>
        <taxon>Cellulomonadaceae</taxon>
        <taxon>Sediminihabitans</taxon>
    </lineage>
</organism>
<proteinExistence type="predicted"/>